<dbReference type="PROSITE" id="PS00217">
    <property type="entry name" value="SUGAR_TRANSPORT_2"/>
    <property type="match status" value="1"/>
</dbReference>
<name>A0A1L9RE68_ASPWE</name>
<dbReference type="SUPFAM" id="SSF103473">
    <property type="entry name" value="MFS general substrate transporter"/>
    <property type="match status" value="1"/>
</dbReference>
<dbReference type="InterPro" id="IPR011701">
    <property type="entry name" value="MFS"/>
</dbReference>
<dbReference type="InterPro" id="IPR005829">
    <property type="entry name" value="Sugar_transporter_CS"/>
</dbReference>
<dbReference type="EMBL" id="KV878214">
    <property type="protein sequence ID" value="OJJ33178.1"/>
    <property type="molecule type" value="Genomic_DNA"/>
</dbReference>
<feature type="transmembrane region" description="Helical" evidence="6">
    <location>
        <begin position="437"/>
        <end position="463"/>
    </location>
</feature>
<evidence type="ECO:0000256" key="3">
    <source>
        <dbReference type="ARBA" id="ARBA00022989"/>
    </source>
</evidence>
<organism evidence="7 8">
    <name type="scientific">Aspergillus wentii DTO 134E9</name>
    <dbReference type="NCBI Taxonomy" id="1073089"/>
    <lineage>
        <taxon>Eukaryota</taxon>
        <taxon>Fungi</taxon>
        <taxon>Dikarya</taxon>
        <taxon>Ascomycota</taxon>
        <taxon>Pezizomycotina</taxon>
        <taxon>Eurotiomycetes</taxon>
        <taxon>Eurotiomycetidae</taxon>
        <taxon>Eurotiales</taxon>
        <taxon>Aspergillaceae</taxon>
        <taxon>Aspergillus</taxon>
        <taxon>Aspergillus subgen. Cremei</taxon>
    </lineage>
</organism>
<proteinExistence type="predicted"/>
<dbReference type="Pfam" id="PF07690">
    <property type="entry name" value="MFS_1"/>
    <property type="match status" value="1"/>
</dbReference>
<evidence type="ECO:0008006" key="9">
    <source>
        <dbReference type="Google" id="ProtNLM"/>
    </source>
</evidence>
<feature type="transmembrane region" description="Helical" evidence="6">
    <location>
        <begin position="408"/>
        <end position="425"/>
    </location>
</feature>
<keyword evidence="3 6" id="KW-1133">Transmembrane helix</keyword>
<evidence type="ECO:0000256" key="2">
    <source>
        <dbReference type="ARBA" id="ARBA00022692"/>
    </source>
</evidence>
<feature type="region of interest" description="Disordered" evidence="5">
    <location>
        <begin position="1"/>
        <end position="21"/>
    </location>
</feature>
<feature type="transmembrane region" description="Helical" evidence="6">
    <location>
        <begin position="65"/>
        <end position="88"/>
    </location>
</feature>
<evidence type="ECO:0000313" key="8">
    <source>
        <dbReference type="Proteomes" id="UP000184383"/>
    </source>
</evidence>
<reference evidence="8" key="1">
    <citation type="journal article" date="2017" name="Genome Biol.">
        <title>Comparative genomics reveals high biological diversity and specific adaptations in the industrially and medically important fungal genus Aspergillus.</title>
        <authorList>
            <person name="de Vries R.P."/>
            <person name="Riley R."/>
            <person name="Wiebenga A."/>
            <person name="Aguilar-Osorio G."/>
            <person name="Amillis S."/>
            <person name="Uchima C.A."/>
            <person name="Anderluh G."/>
            <person name="Asadollahi M."/>
            <person name="Askin M."/>
            <person name="Barry K."/>
            <person name="Battaglia E."/>
            <person name="Bayram O."/>
            <person name="Benocci T."/>
            <person name="Braus-Stromeyer S.A."/>
            <person name="Caldana C."/>
            <person name="Canovas D."/>
            <person name="Cerqueira G.C."/>
            <person name="Chen F."/>
            <person name="Chen W."/>
            <person name="Choi C."/>
            <person name="Clum A."/>
            <person name="Dos Santos R.A."/>
            <person name="Damasio A.R."/>
            <person name="Diallinas G."/>
            <person name="Emri T."/>
            <person name="Fekete E."/>
            <person name="Flipphi M."/>
            <person name="Freyberg S."/>
            <person name="Gallo A."/>
            <person name="Gournas C."/>
            <person name="Habgood R."/>
            <person name="Hainaut M."/>
            <person name="Harispe M.L."/>
            <person name="Henrissat B."/>
            <person name="Hilden K.S."/>
            <person name="Hope R."/>
            <person name="Hossain A."/>
            <person name="Karabika E."/>
            <person name="Karaffa L."/>
            <person name="Karanyi Z."/>
            <person name="Krasevec N."/>
            <person name="Kuo A."/>
            <person name="Kusch H."/>
            <person name="LaButti K."/>
            <person name="Lagendijk E.L."/>
            <person name="Lapidus A."/>
            <person name="Levasseur A."/>
            <person name="Lindquist E."/>
            <person name="Lipzen A."/>
            <person name="Logrieco A.F."/>
            <person name="MacCabe A."/>
            <person name="Maekelae M.R."/>
            <person name="Malavazi I."/>
            <person name="Melin P."/>
            <person name="Meyer V."/>
            <person name="Mielnichuk N."/>
            <person name="Miskei M."/>
            <person name="Molnar A.P."/>
            <person name="Mule G."/>
            <person name="Ngan C.Y."/>
            <person name="Orejas M."/>
            <person name="Orosz E."/>
            <person name="Ouedraogo J.P."/>
            <person name="Overkamp K.M."/>
            <person name="Park H.-S."/>
            <person name="Perrone G."/>
            <person name="Piumi F."/>
            <person name="Punt P.J."/>
            <person name="Ram A.F."/>
            <person name="Ramon A."/>
            <person name="Rauscher S."/>
            <person name="Record E."/>
            <person name="Riano-Pachon D.M."/>
            <person name="Robert V."/>
            <person name="Roehrig J."/>
            <person name="Ruller R."/>
            <person name="Salamov A."/>
            <person name="Salih N.S."/>
            <person name="Samson R.A."/>
            <person name="Sandor E."/>
            <person name="Sanguinetti M."/>
            <person name="Schuetze T."/>
            <person name="Sepcic K."/>
            <person name="Shelest E."/>
            <person name="Sherlock G."/>
            <person name="Sophianopoulou V."/>
            <person name="Squina F.M."/>
            <person name="Sun H."/>
            <person name="Susca A."/>
            <person name="Todd R.B."/>
            <person name="Tsang A."/>
            <person name="Unkles S.E."/>
            <person name="van de Wiele N."/>
            <person name="van Rossen-Uffink D."/>
            <person name="Oliveira J.V."/>
            <person name="Vesth T.C."/>
            <person name="Visser J."/>
            <person name="Yu J.-H."/>
            <person name="Zhou M."/>
            <person name="Andersen M.R."/>
            <person name="Archer D.B."/>
            <person name="Baker S.E."/>
            <person name="Benoit I."/>
            <person name="Brakhage A.A."/>
            <person name="Braus G.H."/>
            <person name="Fischer R."/>
            <person name="Frisvad J.C."/>
            <person name="Goldman G.H."/>
            <person name="Houbraken J."/>
            <person name="Oakley B."/>
            <person name="Pocsi I."/>
            <person name="Scazzocchio C."/>
            <person name="Seiboth B."/>
            <person name="vanKuyk P.A."/>
            <person name="Wortman J."/>
            <person name="Dyer P.S."/>
            <person name="Grigoriev I.V."/>
        </authorList>
    </citation>
    <scope>NUCLEOTIDE SEQUENCE [LARGE SCALE GENOMIC DNA]</scope>
    <source>
        <strain evidence="8">DTO 134E9</strain>
    </source>
</reference>
<dbReference type="Gene3D" id="1.20.1250.20">
    <property type="entry name" value="MFS general substrate transporter like domains"/>
    <property type="match status" value="1"/>
</dbReference>
<feature type="transmembrane region" description="Helical" evidence="6">
    <location>
        <begin position="134"/>
        <end position="154"/>
    </location>
</feature>
<dbReference type="Proteomes" id="UP000184383">
    <property type="component" value="Unassembled WGS sequence"/>
</dbReference>
<accession>A0A1L9RE68</accession>
<keyword evidence="4 6" id="KW-0472">Membrane</keyword>
<dbReference type="AlphaFoldDB" id="A0A1L9RE68"/>
<dbReference type="PANTHER" id="PTHR23502:SF164">
    <property type="entry name" value="MAJOR FACILITATOR SUPERFAMILY (MFS) PROFILE DOMAIN-CONTAINING PROTEIN"/>
    <property type="match status" value="1"/>
</dbReference>
<dbReference type="OrthoDB" id="268400at2759"/>
<comment type="subcellular location">
    <subcellularLocation>
        <location evidence="1">Membrane</location>
        <topology evidence="1">Multi-pass membrane protein</topology>
    </subcellularLocation>
</comment>
<keyword evidence="8" id="KW-1185">Reference proteome</keyword>
<feature type="transmembrane region" description="Helical" evidence="6">
    <location>
        <begin position="470"/>
        <end position="492"/>
    </location>
</feature>
<dbReference type="GO" id="GO:0005886">
    <property type="term" value="C:plasma membrane"/>
    <property type="evidence" value="ECO:0007669"/>
    <property type="project" value="TreeGrafter"/>
</dbReference>
<evidence type="ECO:0000313" key="7">
    <source>
        <dbReference type="EMBL" id="OJJ33178.1"/>
    </source>
</evidence>
<feature type="transmembrane region" description="Helical" evidence="6">
    <location>
        <begin position="365"/>
        <end position="387"/>
    </location>
</feature>
<evidence type="ECO:0000256" key="4">
    <source>
        <dbReference type="ARBA" id="ARBA00023136"/>
    </source>
</evidence>
<feature type="transmembrane region" description="Helical" evidence="6">
    <location>
        <begin position="108"/>
        <end position="127"/>
    </location>
</feature>
<evidence type="ECO:0000256" key="1">
    <source>
        <dbReference type="ARBA" id="ARBA00004141"/>
    </source>
</evidence>
<dbReference type="PANTHER" id="PTHR23502">
    <property type="entry name" value="MAJOR FACILITATOR SUPERFAMILY"/>
    <property type="match status" value="1"/>
</dbReference>
<dbReference type="RefSeq" id="XP_040686855.1">
    <property type="nucleotide sequence ID" value="XM_040837854.1"/>
</dbReference>
<feature type="transmembrane region" description="Helical" evidence="6">
    <location>
        <begin position="504"/>
        <end position="524"/>
    </location>
</feature>
<sequence length="542" mass="58975">MDEEKASRQHVEAINDDGFVDQRPPDSNVNVMGTVKLTEDAIVFIPSPTADPRDPLNMPIWQKTVILLVLSTFSTLGVALVSGFGGLLNFYIPEYVAAGKDDGDITNLMTYPTLFMGIGNLVGMPIAIAVGRRIVLLVSTLILVLGGILCALSATYEWHLAARMVLGLSAGQSEALVPMITQEIFFLHERSKSLMLQQTMQVILTTIWVIFASPIAGAITPQWWYGLGAVLAGAQFIVAVLFLPETKYDRSLSAYQESSSDSASSTDFEAKLGKPAYLVCKKKPPLDYVHYQPRTWKSDMRLWIGKPEWGKALDVLKQTFLLLFFPNVLWALCLNGLTIGVNIAIQTTYSTILTVAPYNWPDTSASYVNTGQIVVALIALPLLGTGSDALVRRKAQQNGGIHEPENRIIPLILPVIVGSITAVLYGQGGAHPNSYHWFVYVWAVAAYYFAFVGANIVAITYLLDSYPTRAGPLLVIICAFRGFISFGTSYGISPFVSTHGYDGAFGVFGALTGALGLLGIPIYLSGKKIRQLTGRFAKSKTD</sequence>
<protein>
    <recommendedName>
        <fullName evidence="9">Major facilitator superfamily (MFS) profile domain-containing protein</fullName>
    </recommendedName>
</protein>
<gene>
    <name evidence="7" type="ORF">ASPWEDRAFT_53210</name>
</gene>
<dbReference type="STRING" id="1073089.A0A1L9RE68"/>
<feature type="transmembrane region" description="Helical" evidence="6">
    <location>
        <begin position="320"/>
        <end position="345"/>
    </location>
</feature>
<evidence type="ECO:0000256" key="6">
    <source>
        <dbReference type="SAM" id="Phobius"/>
    </source>
</evidence>
<dbReference type="VEuPathDB" id="FungiDB:ASPWEDRAFT_53210"/>
<keyword evidence="2 6" id="KW-0812">Transmembrane</keyword>
<feature type="compositionally biased region" description="Basic and acidic residues" evidence="5">
    <location>
        <begin position="1"/>
        <end position="13"/>
    </location>
</feature>
<feature type="transmembrane region" description="Helical" evidence="6">
    <location>
        <begin position="225"/>
        <end position="243"/>
    </location>
</feature>
<dbReference type="GeneID" id="63753702"/>
<evidence type="ECO:0000256" key="5">
    <source>
        <dbReference type="SAM" id="MobiDB-lite"/>
    </source>
</evidence>
<dbReference type="GO" id="GO:0022857">
    <property type="term" value="F:transmembrane transporter activity"/>
    <property type="evidence" value="ECO:0007669"/>
    <property type="project" value="InterPro"/>
</dbReference>
<dbReference type="InterPro" id="IPR036259">
    <property type="entry name" value="MFS_trans_sf"/>
</dbReference>